<dbReference type="AlphaFoldDB" id="A0A9D3UMF0"/>
<reference evidence="1 2" key="1">
    <citation type="journal article" date="2021" name="Plant Biotechnol. J.">
        <title>Multi-omics assisted identification of the key and species-specific regulatory components of drought-tolerant mechanisms in Gossypium stocksii.</title>
        <authorList>
            <person name="Yu D."/>
            <person name="Ke L."/>
            <person name="Zhang D."/>
            <person name="Wu Y."/>
            <person name="Sun Y."/>
            <person name="Mei J."/>
            <person name="Sun J."/>
            <person name="Sun Y."/>
        </authorList>
    </citation>
    <scope>NUCLEOTIDE SEQUENCE [LARGE SCALE GENOMIC DNA]</scope>
    <source>
        <strain evidence="2">cv. E1</strain>
        <tissue evidence="1">Leaf</tissue>
    </source>
</reference>
<name>A0A9D3UMF0_9ROSI</name>
<evidence type="ECO:0000313" key="2">
    <source>
        <dbReference type="Proteomes" id="UP000828251"/>
    </source>
</evidence>
<comment type="caution">
    <text evidence="1">The sequence shown here is derived from an EMBL/GenBank/DDBJ whole genome shotgun (WGS) entry which is preliminary data.</text>
</comment>
<gene>
    <name evidence="1" type="ORF">J1N35_037658</name>
</gene>
<dbReference type="Proteomes" id="UP000828251">
    <property type="component" value="Unassembled WGS sequence"/>
</dbReference>
<dbReference type="EMBL" id="JAIQCV010000011">
    <property type="protein sequence ID" value="KAH1046874.1"/>
    <property type="molecule type" value="Genomic_DNA"/>
</dbReference>
<sequence>MINVLDILINAVIKYGQVQYRILGARVNDPSKRPNEHFMPYLEAFEFRSTTLIRMFDLRRGLISTLVERWRLETHTFICCVGSVPSL</sequence>
<protein>
    <recommendedName>
        <fullName evidence="3">Aminotransferase-like plant mobile domain-containing protein</fullName>
    </recommendedName>
</protein>
<evidence type="ECO:0000313" key="1">
    <source>
        <dbReference type="EMBL" id="KAH1046874.1"/>
    </source>
</evidence>
<dbReference type="OrthoDB" id="1937804at2759"/>
<proteinExistence type="predicted"/>
<keyword evidence="2" id="KW-1185">Reference proteome</keyword>
<evidence type="ECO:0008006" key="3">
    <source>
        <dbReference type="Google" id="ProtNLM"/>
    </source>
</evidence>
<accession>A0A9D3UMF0</accession>
<organism evidence="1 2">
    <name type="scientific">Gossypium stocksii</name>
    <dbReference type="NCBI Taxonomy" id="47602"/>
    <lineage>
        <taxon>Eukaryota</taxon>
        <taxon>Viridiplantae</taxon>
        <taxon>Streptophyta</taxon>
        <taxon>Embryophyta</taxon>
        <taxon>Tracheophyta</taxon>
        <taxon>Spermatophyta</taxon>
        <taxon>Magnoliopsida</taxon>
        <taxon>eudicotyledons</taxon>
        <taxon>Gunneridae</taxon>
        <taxon>Pentapetalae</taxon>
        <taxon>rosids</taxon>
        <taxon>malvids</taxon>
        <taxon>Malvales</taxon>
        <taxon>Malvaceae</taxon>
        <taxon>Malvoideae</taxon>
        <taxon>Gossypium</taxon>
    </lineage>
</organism>